<sequence>MQSYKIEMKESALPVLLTKSILYNLIRCVGNHRRLESRIEAEALVEIPYIKYLLDVFRSNPEFFTAFHIPAEVCLDAEVLYRLFTDQFQMLTMDGEKCFEQVKMLKQDSRIKYCFKCSIHFYRVCNSDSKALNLSSFT</sequence>
<dbReference type="EMBL" id="RHJS01000002">
    <property type="protein sequence ID" value="RRK30682.1"/>
    <property type="molecule type" value="Genomic_DNA"/>
</dbReference>
<gene>
    <name evidence="1" type="ORF">EBB54_04285</name>
</gene>
<organism evidence="1 2">
    <name type="scientific">Schaedlerella arabinosiphila</name>
    <dbReference type="NCBI Taxonomy" id="2044587"/>
    <lineage>
        <taxon>Bacteria</taxon>
        <taxon>Bacillati</taxon>
        <taxon>Bacillota</taxon>
        <taxon>Clostridia</taxon>
        <taxon>Lachnospirales</taxon>
        <taxon>Lachnospiraceae</taxon>
        <taxon>Schaedlerella</taxon>
    </lineage>
</organism>
<name>A0A426DD81_9FIRM</name>
<keyword evidence="2" id="KW-1185">Reference proteome</keyword>
<reference evidence="1" key="1">
    <citation type="submission" date="2018-10" db="EMBL/GenBank/DDBJ databases">
        <title>Schaedlerella arabinophila gen. nov. sp. nov., isolated from the mouse intestinal tract and comparative analysis with the genome of the closely related altered Schaedler flora strain ASF502.</title>
        <authorList>
            <person name="Miyake S."/>
            <person name="Soh M."/>
            <person name="Seedorf H."/>
        </authorList>
    </citation>
    <scope>NUCLEOTIDE SEQUENCE [LARGE SCALE GENOMIC DNA]</scope>
    <source>
        <strain evidence="1">DSM 106076</strain>
    </source>
</reference>
<protein>
    <submittedName>
        <fullName evidence="1">Uncharacterized protein</fullName>
    </submittedName>
</protein>
<dbReference type="Proteomes" id="UP000274920">
    <property type="component" value="Unassembled WGS sequence"/>
</dbReference>
<evidence type="ECO:0000313" key="2">
    <source>
        <dbReference type="Proteomes" id="UP000274920"/>
    </source>
</evidence>
<evidence type="ECO:0000313" key="1">
    <source>
        <dbReference type="EMBL" id="RRK30682.1"/>
    </source>
</evidence>
<accession>A0A426DD81</accession>
<dbReference type="AlphaFoldDB" id="A0A426DD81"/>
<proteinExistence type="predicted"/>
<comment type="caution">
    <text evidence="1">The sequence shown here is derived from an EMBL/GenBank/DDBJ whole genome shotgun (WGS) entry which is preliminary data.</text>
</comment>